<feature type="region of interest" description="Disordered" evidence="1">
    <location>
        <begin position="769"/>
        <end position="811"/>
    </location>
</feature>
<feature type="region of interest" description="Disordered" evidence="1">
    <location>
        <begin position="702"/>
        <end position="723"/>
    </location>
</feature>
<feature type="region of interest" description="Disordered" evidence="1">
    <location>
        <begin position="843"/>
        <end position="882"/>
    </location>
</feature>
<dbReference type="AlphaFoldDB" id="A0AA40KVW5"/>
<evidence type="ECO:0000256" key="1">
    <source>
        <dbReference type="SAM" id="MobiDB-lite"/>
    </source>
</evidence>
<feature type="compositionally biased region" description="Basic and acidic residues" evidence="1">
    <location>
        <begin position="479"/>
        <end position="501"/>
    </location>
</feature>
<feature type="compositionally biased region" description="Polar residues" evidence="1">
    <location>
        <begin position="272"/>
        <end position="292"/>
    </location>
</feature>
<feature type="region of interest" description="Disordered" evidence="1">
    <location>
        <begin position="617"/>
        <end position="669"/>
    </location>
</feature>
<gene>
    <name evidence="2" type="ORF">K0M31_007708</name>
</gene>
<proteinExistence type="predicted"/>
<feature type="region of interest" description="Disordered" evidence="1">
    <location>
        <begin position="120"/>
        <end position="141"/>
    </location>
</feature>
<reference evidence="2" key="1">
    <citation type="submission" date="2021-10" db="EMBL/GenBank/DDBJ databases">
        <title>Melipona bicolor Genome sequencing and assembly.</title>
        <authorList>
            <person name="Araujo N.S."/>
            <person name="Arias M.C."/>
        </authorList>
    </citation>
    <scope>NUCLEOTIDE SEQUENCE</scope>
    <source>
        <strain evidence="2">USP_2M_L1-L4_2017</strain>
        <tissue evidence="2">Whole body</tissue>
    </source>
</reference>
<keyword evidence="3" id="KW-1185">Reference proteome</keyword>
<feature type="compositionally biased region" description="Basic and acidic residues" evidence="1">
    <location>
        <begin position="376"/>
        <end position="403"/>
    </location>
</feature>
<evidence type="ECO:0000313" key="2">
    <source>
        <dbReference type="EMBL" id="KAK1134942.1"/>
    </source>
</evidence>
<feature type="compositionally biased region" description="Polar residues" evidence="1">
    <location>
        <begin position="310"/>
        <end position="324"/>
    </location>
</feature>
<feature type="compositionally biased region" description="Polar residues" evidence="1">
    <location>
        <begin position="870"/>
        <end position="882"/>
    </location>
</feature>
<feature type="compositionally biased region" description="Basic and acidic residues" evidence="1">
    <location>
        <begin position="132"/>
        <end position="141"/>
    </location>
</feature>
<dbReference type="EMBL" id="JAHYIQ010000002">
    <property type="protein sequence ID" value="KAK1134942.1"/>
    <property type="molecule type" value="Genomic_DNA"/>
</dbReference>
<evidence type="ECO:0000313" key="3">
    <source>
        <dbReference type="Proteomes" id="UP001177670"/>
    </source>
</evidence>
<feature type="region of interest" description="Disordered" evidence="1">
    <location>
        <begin position="454"/>
        <end position="591"/>
    </location>
</feature>
<feature type="compositionally biased region" description="Basic and acidic residues" evidence="1">
    <location>
        <begin position="293"/>
        <end position="309"/>
    </location>
</feature>
<name>A0AA40KVW5_9HYME</name>
<comment type="caution">
    <text evidence="2">The sequence shown here is derived from an EMBL/GenBank/DDBJ whole genome shotgun (WGS) entry which is preliminary data.</text>
</comment>
<dbReference type="Proteomes" id="UP001177670">
    <property type="component" value="Unassembled WGS sequence"/>
</dbReference>
<protein>
    <submittedName>
        <fullName evidence="2">Uncharacterized protein</fullName>
    </submittedName>
</protein>
<feature type="compositionally biased region" description="Basic and acidic residues" evidence="1">
    <location>
        <begin position="581"/>
        <end position="591"/>
    </location>
</feature>
<feature type="region of interest" description="Disordered" evidence="1">
    <location>
        <begin position="270"/>
        <end position="410"/>
    </location>
</feature>
<feature type="compositionally biased region" description="Basic and acidic residues" evidence="1">
    <location>
        <begin position="702"/>
        <end position="713"/>
    </location>
</feature>
<organism evidence="2 3">
    <name type="scientific">Melipona bicolor</name>
    <dbReference type="NCBI Taxonomy" id="60889"/>
    <lineage>
        <taxon>Eukaryota</taxon>
        <taxon>Metazoa</taxon>
        <taxon>Ecdysozoa</taxon>
        <taxon>Arthropoda</taxon>
        <taxon>Hexapoda</taxon>
        <taxon>Insecta</taxon>
        <taxon>Pterygota</taxon>
        <taxon>Neoptera</taxon>
        <taxon>Endopterygota</taxon>
        <taxon>Hymenoptera</taxon>
        <taxon>Apocrita</taxon>
        <taxon>Aculeata</taxon>
        <taxon>Apoidea</taxon>
        <taxon>Anthophila</taxon>
        <taxon>Apidae</taxon>
        <taxon>Melipona</taxon>
    </lineage>
</organism>
<sequence>MDLSKWAEFPAAQYVSSLADNYQPYGNDWWRSVYSMYRDGQRDRKTYGTNTTDSRFCDSSFKALTALPRIWDSESNPSVHRQLCSREHNEDESRSSRQYSHVTFYFHILHILHNVTSGYTAERNRSPTTKTENTRELAKEINKNSPKRIGSKTDWLSATKSNTVDAFAESTNNNFTNTLNSPTSNFNENVEENKVETFENHRGEAVIERLRRSLVERSNHAGEQIPSSERFNRHPNLSYEERQKQLNHTMQPRNTNQNLGTAMNKRLDKFESSSSKEANCDDTQNFETNDSNGNRDRNFKGDGNKDFSRKIQNLQNDKNTSSETFQDKNKSQSSIKQEKKDKKITAKDQSNREKDFSESQEIENLQNDKNTSSEAFQDRNKSQSSIKQDKKMTAKDNREKDFSESQEIGNLQDDKNVDMLNVTFRDLDKLQSSIKKEKENKRYINIRDHQKNVENFKMSSDTPEYDPNKIPYVDVPDYSDIREEYLDEEDRKEKTKGKADLVDPEVSIESKEYPNNDSSEETLEIKSKNTKGNSSEESNELDKSKANESNSNVLNLKSAERFDEDKSDSDLTNLNRFSDAGQRDKSDENKWLESLGFGQNSQLLMDFGESSEFFELEEGEKSKLVPSKGSKDNSNGAKFLEEQESEETSREDSTRAWQGDSESRSGPIIFDVNEYRKPFDLDEFLKDDPIMKKLNRLEKETRTKYGENGKRVPSDFNESESDNTRFRVPANNAQLRDTFRDLPKSYGSSNFARIDERIRDEEENGHDDFMRIFRNDGTDSGRRKSHYNKDEGTKNERERKKGKRNEGYKIEKKRGNTRDRMVFNDFSDFLKISKRHEEDLPAGFGNLHEDTNVKNHGTKNTRRKEDTRDALSTISSRKSQVSRLNDDQRIKYGKDAIGYRDFCFLEHKSPVTRVDMEAQERRK</sequence>
<feature type="compositionally biased region" description="Polar residues" evidence="1">
    <location>
        <begin position="362"/>
        <end position="375"/>
    </location>
</feature>
<feature type="compositionally biased region" description="Basic and acidic residues" evidence="1">
    <location>
        <begin position="325"/>
        <end position="357"/>
    </location>
</feature>
<accession>A0AA40KVW5</accession>